<feature type="transmembrane region" description="Helical" evidence="1">
    <location>
        <begin position="234"/>
        <end position="252"/>
    </location>
</feature>
<evidence type="ECO:0000313" key="3">
    <source>
        <dbReference type="Proteomes" id="UP001142372"/>
    </source>
</evidence>
<feature type="transmembrane region" description="Helical" evidence="1">
    <location>
        <begin position="410"/>
        <end position="431"/>
    </location>
</feature>
<feature type="transmembrane region" description="Helical" evidence="1">
    <location>
        <begin position="102"/>
        <end position="126"/>
    </location>
</feature>
<reference evidence="2" key="2">
    <citation type="submission" date="2023-01" db="EMBL/GenBank/DDBJ databases">
        <authorList>
            <person name="Sun Q."/>
            <person name="Evtushenko L."/>
        </authorList>
    </citation>
    <scope>NUCLEOTIDE SEQUENCE</scope>
    <source>
        <strain evidence="2">VKM Ac-1401</strain>
    </source>
</reference>
<feature type="transmembrane region" description="Helical" evidence="1">
    <location>
        <begin position="376"/>
        <end position="398"/>
    </location>
</feature>
<organism evidence="2 3">
    <name type="scientific">Leifsonia poae</name>
    <dbReference type="NCBI Taxonomy" id="110933"/>
    <lineage>
        <taxon>Bacteria</taxon>
        <taxon>Bacillati</taxon>
        <taxon>Actinomycetota</taxon>
        <taxon>Actinomycetes</taxon>
        <taxon>Micrococcales</taxon>
        <taxon>Microbacteriaceae</taxon>
        <taxon>Leifsonia</taxon>
    </lineage>
</organism>
<protein>
    <submittedName>
        <fullName evidence="2">Uncharacterized protein</fullName>
    </submittedName>
</protein>
<evidence type="ECO:0000313" key="2">
    <source>
        <dbReference type="EMBL" id="GLJ77581.1"/>
    </source>
</evidence>
<feature type="transmembrane region" description="Helical" evidence="1">
    <location>
        <begin position="482"/>
        <end position="505"/>
    </location>
</feature>
<keyword evidence="1" id="KW-0472">Membrane</keyword>
<name>A0A9W6M170_9MICO</name>
<dbReference type="EMBL" id="BSEN01000015">
    <property type="protein sequence ID" value="GLJ77581.1"/>
    <property type="molecule type" value="Genomic_DNA"/>
</dbReference>
<evidence type="ECO:0000256" key="1">
    <source>
        <dbReference type="SAM" id="Phobius"/>
    </source>
</evidence>
<feature type="transmembrane region" description="Helical" evidence="1">
    <location>
        <begin position="21"/>
        <end position="47"/>
    </location>
</feature>
<dbReference type="Proteomes" id="UP001142372">
    <property type="component" value="Unassembled WGS sequence"/>
</dbReference>
<sequence length="525" mass="55055">MVAQFLGLKLRLMGNAFRRSPWQVFGLVFGLLYGLLITVIVVGVLIGARLVPDVASVQAVLVVIGSIVVLGFAVLPLIFGVDDTLDPRRFSLFGMPNRQLSTGLLLSALIGVPSLVLTICALGTVITWSRDPATTIMALISAVLIILTCVLASRVSTSLASFALATRRSREFGGVIGILIIVLVSPVVFLLLTVDWGRDGLGVVSGLSAWLGWTPLGAAWSIPGDAAAGAWGAALLKLVIAAATVGLLWLAWTALVAKMLVTPAREAHVKAYLGLGWFGRLRGGPTAAIAARSMTYWGRDPRYWIAIVMIPAVPILIIVALTLGGIPAHYASLVPLPMICLFLGWTIHNDIAYDNTAIWLHIVSGTRGIADRVGRIFPPILVGIPVVVIGSLITTAVFGDWAVLPAVGALSGAILLIGLGLSSVGSVVFPYPATKPGDSPFTQPQTSGASAALVQSISFFAIIILASPIIVFLVLGLTVSPIWLGIAPVAAIVLGFGCLFGGLYLGARAFDRRGPELMAFANRND</sequence>
<dbReference type="AlphaFoldDB" id="A0A9W6M170"/>
<keyword evidence="1" id="KW-1133">Transmembrane helix</keyword>
<feature type="transmembrane region" description="Helical" evidence="1">
    <location>
        <begin position="303"/>
        <end position="323"/>
    </location>
</feature>
<feature type="transmembrane region" description="Helical" evidence="1">
    <location>
        <begin position="172"/>
        <end position="194"/>
    </location>
</feature>
<proteinExistence type="predicted"/>
<feature type="transmembrane region" description="Helical" evidence="1">
    <location>
        <begin position="132"/>
        <end position="152"/>
    </location>
</feature>
<gene>
    <name evidence="2" type="ORF">GCM10017584_31550</name>
</gene>
<dbReference type="RefSeq" id="WP_271178213.1">
    <property type="nucleotide sequence ID" value="NZ_BAAAJO010000003.1"/>
</dbReference>
<reference evidence="2" key="1">
    <citation type="journal article" date="2014" name="Int. J. Syst. Evol. Microbiol.">
        <title>Complete genome sequence of Corynebacterium casei LMG S-19264T (=DSM 44701T), isolated from a smear-ripened cheese.</title>
        <authorList>
            <consortium name="US DOE Joint Genome Institute (JGI-PGF)"/>
            <person name="Walter F."/>
            <person name="Albersmeier A."/>
            <person name="Kalinowski J."/>
            <person name="Ruckert C."/>
        </authorList>
    </citation>
    <scope>NUCLEOTIDE SEQUENCE</scope>
    <source>
        <strain evidence="2">VKM Ac-1401</strain>
    </source>
</reference>
<feature type="transmembrane region" description="Helical" evidence="1">
    <location>
        <begin position="200"/>
        <end position="222"/>
    </location>
</feature>
<comment type="caution">
    <text evidence="2">The sequence shown here is derived from an EMBL/GenBank/DDBJ whole genome shotgun (WGS) entry which is preliminary data.</text>
</comment>
<feature type="transmembrane region" description="Helical" evidence="1">
    <location>
        <begin position="452"/>
        <end position="476"/>
    </location>
</feature>
<accession>A0A9W6M170</accession>
<keyword evidence="1" id="KW-0812">Transmembrane</keyword>
<keyword evidence="3" id="KW-1185">Reference proteome</keyword>
<feature type="transmembrane region" description="Helical" evidence="1">
    <location>
        <begin position="59"/>
        <end position="81"/>
    </location>
</feature>